<dbReference type="GO" id="GO:0000166">
    <property type="term" value="F:nucleotide binding"/>
    <property type="evidence" value="ECO:0007669"/>
    <property type="project" value="InterPro"/>
</dbReference>
<name>A0A6A4IDM9_9AGAR</name>
<dbReference type="SUPFAM" id="SSF51735">
    <property type="entry name" value="NAD(P)-binding Rossmann-fold domains"/>
    <property type="match status" value="1"/>
</dbReference>
<feature type="domain" description="Gfo/Idh/MocA-like oxidoreductase C-terminal" evidence="4">
    <location>
        <begin position="152"/>
        <end position="399"/>
    </location>
</feature>
<dbReference type="Pfam" id="PF02894">
    <property type="entry name" value="GFO_IDH_MocA_C"/>
    <property type="match status" value="1"/>
</dbReference>
<evidence type="ECO:0000313" key="5">
    <source>
        <dbReference type="EMBL" id="KAE9410332.1"/>
    </source>
</evidence>
<evidence type="ECO:0000256" key="1">
    <source>
        <dbReference type="ARBA" id="ARBA00010928"/>
    </source>
</evidence>
<dbReference type="Gene3D" id="3.30.360.10">
    <property type="entry name" value="Dihydrodipicolinate Reductase, domain 2"/>
    <property type="match status" value="1"/>
</dbReference>
<evidence type="ECO:0000259" key="3">
    <source>
        <dbReference type="Pfam" id="PF01408"/>
    </source>
</evidence>
<gene>
    <name evidence="5" type="ORF">BT96DRAFT_1011894</name>
</gene>
<dbReference type="InterPro" id="IPR051317">
    <property type="entry name" value="Gfo/Idh/MocA_oxidoreduct"/>
</dbReference>
<dbReference type="PANTHER" id="PTHR43708:SF5">
    <property type="entry name" value="CONSERVED EXPRESSED OXIDOREDUCTASE (EUROFUNG)-RELATED"/>
    <property type="match status" value="1"/>
</dbReference>
<protein>
    <submittedName>
        <fullName evidence="5">NAD(P)-binding protein</fullName>
    </submittedName>
</protein>
<comment type="similarity">
    <text evidence="1">Belongs to the Gfo/Idh/MocA family.</text>
</comment>
<proteinExistence type="inferred from homology"/>
<dbReference type="InterPro" id="IPR004104">
    <property type="entry name" value="Gfo/Idh/MocA-like_OxRdtase_C"/>
</dbReference>
<dbReference type="OrthoDB" id="446809at2759"/>
<evidence type="ECO:0000313" key="6">
    <source>
        <dbReference type="Proteomes" id="UP000799118"/>
    </source>
</evidence>
<evidence type="ECO:0000256" key="2">
    <source>
        <dbReference type="ARBA" id="ARBA00023002"/>
    </source>
</evidence>
<keyword evidence="2" id="KW-0560">Oxidoreductase</keyword>
<dbReference type="GO" id="GO:0016491">
    <property type="term" value="F:oxidoreductase activity"/>
    <property type="evidence" value="ECO:0007669"/>
    <property type="project" value="UniProtKB-KW"/>
</dbReference>
<dbReference type="Proteomes" id="UP000799118">
    <property type="component" value="Unassembled WGS sequence"/>
</dbReference>
<sequence length="401" mass="44359">METIKCCAIGAGLATLTFHVPFILALPDLFTLHSVLERNPRTPTGTVCDRFNLKQVKLYTNLEQVLSDTEIELVLIGTPNDTHYALAKATLEAGKHVLVDKPVTPTVKEAKELGELAKAKGKVLYAFQNRRWDQDYLALKKLLDLPETDPLSLGTVIEFESHFDRYRLGLKGSWKDEPRPAAGLIYDLGSHLIDQTLALFGRPTSITAFASNLRGVGHPDVDDNNYTVYSLRIYMHYPAGSALPYRFTAILRAHPLSAQSPQLRFLVRGQKGSYTKYGIDVQEDQLKALVSSGVQGQTPQSLITPVPVLPVAQSIPVYGFEQEERWGTLQHASDPNGSAIVTSVWPSTEPGCYTDLYRNLAAAIREGGEMAVKWEEATAVIEMIELAKQSAREGRTVEVPR</sequence>
<dbReference type="PANTHER" id="PTHR43708">
    <property type="entry name" value="CONSERVED EXPRESSED OXIDOREDUCTASE (EUROFUNG)"/>
    <property type="match status" value="1"/>
</dbReference>
<feature type="domain" description="Gfo/Idh/MocA-like oxidoreductase N-terminal" evidence="3">
    <location>
        <begin position="5"/>
        <end position="125"/>
    </location>
</feature>
<reference evidence="5" key="1">
    <citation type="journal article" date="2019" name="Environ. Microbiol.">
        <title>Fungal ecological strategies reflected in gene transcription - a case study of two litter decomposers.</title>
        <authorList>
            <person name="Barbi F."/>
            <person name="Kohler A."/>
            <person name="Barry K."/>
            <person name="Baskaran P."/>
            <person name="Daum C."/>
            <person name="Fauchery L."/>
            <person name="Ihrmark K."/>
            <person name="Kuo A."/>
            <person name="LaButti K."/>
            <person name="Lipzen A."/>
            <person name="Morin E."/>
            <person name="Grigoriev I.V."/>
            <person name="Henrissat B."/>
            <person name="Lindahl B."/>
            <person name="Martin F."/>
        </authorList>
    </citation>
    <scope>NUCLEOTIDE SEQUENCE</scope>
    <source>
        <strain evidence="5">JB14</strain>
    </source>
</reference>
<dbReference type="InterPro" id="IPR000683">
    <property type="entry name" value="Gfo/Idh/MocA-like_OxRdtase_N"/>
</dbReference>
<dbReference type="AlphaFoldDB" id="A0A6A4IDM9"/>
<dbReference type="Gene3D" id="3.40.50.720">
    <property type="entry name" value="NAD(P)-binding Rossmann-like Domain"/>
    <property type="match status" value="1"/>
</dbReference>
<evidence type="ECO:0000259" key="4">
    <source>
        <dbReference type="Pfam" id="PF02894"/>
    </source>
</evidence>
<accession>A0A6A4IDM9</accession>
<dbReference type="EMBL" id="ML769385">
    <property type="protein sequence ID" value="KAE9410332.1"/>
    <property type="molecule type" value="Genomic_DNA"/>
</dbReference>
<dbReference type="InterPro" id="IPR036291">
    <property type="entry name" value="NAD(P)-bd_dom_sf"/>
</dbReference>
<keyword evidence="6" id="KW-1185">Reference proteome</keyword>
<organism evidence="5 6">
    <name type="scientific">Gymnopus androsaceus JB14</name>
    <dbReference type="NCBI Taxonomy" id="1447944"/>
    <lineage>
        <taxon>Eukaryota</taxon>
        <taxon>Fungi</taxon>
        <taxon>Dikarya</taxon>
        <taxon>Basidiomycota</taxon>
        <taxon>Agaricomycotina</taxon>
        <taxon>Agaricomycetes</taxon>
        <taxon>Agaricomycetidae</taxon>
        <taxon>Agaricales</taxon>
        <taxon>Marasmiineae</taxon>
        <taxon>Omphalotaceae</taxon>
        <taxon>Gymnopus</taxon>
    </lineage>
</organism>
<dbReference type="Pfam" id="PF01408">
    <property type="entry name" value="GFO_IDH_MocA"/>
    <property type="match status" value="1"/>
</dbReference>